<reference evidence="2 3" key="1">
    <citation type="submission" date="2010-02" db="EMBL/GenBank/DDBJ databases">
        <authorList>
            <person name="Weinstock G."/>
            <person name="Sodergren E."/>
            <person name="Clifton S."/>
            <person name="Fulton L."/>
            <person name="Fulton B."/>
            <person name="Courtney L."/>
            <person name="Fronick C."/>
            <person name="Harrison M."/>
            <person name="Strong C."/>
            <person name="Farmer C."/>
            <person name="Delahaunty K."/>
            <person name="Markovic C."/>
            <person name="Hall O."/>
            <person name="Minx P."/>
            <person name="Tomlinson C."/>
            <person name="Mitreva M."/>
            <person name="Nelson J."/>
            <person name="Hou S."/>
            <person name="Wollam A."/>
            <person name="Pepin K.H."/>
            <person name="Johnson M."/>
            <person name="Bhonagiri V."/>
            <person name="Zhang X."/>
            <person name="Suruliraj S."/>
            <person name="Warren W."/>
            <person name="Chinwalla A."/>
            <person name="Mardis E.R."/>
            <person name="Wilson R.K."/>
        </authorList>
    </citation>
    <scope>NUCLEOTIDE SEQUENCE [LARGE SCALE GENOMIC DNA]</scope>
    <source>
        <strain evidence="2 3">DSM 2876</strain>
    </source>
</reference>
<organism evidence="2 3">
    <name type="scientific">Eshraghiella crossota DSM 2876</name>
    <dbReference type="NCBI Taxonomy" id="511680"/>
    <lineage>
        <taxon>Bacteria</taxon>
        <taxon>Bacillati</taxon>
        <taxon>Bacillota</taxon>
        <taxon>Clostridia</taxon>
        <taxon>Lachnospirales</taxon>
        <taxon>Lachnospiraceae</taxon>
        <taxon>Eshraghiella</taxon>
    </lineage>
</organism>
<keyword evidence="1" id="KW-0812">Transmembrane</keyword>
<feature type="transmembrane region" description="Helical" evidence="1">
    <location>
        <begin position="70"/>
        <end position="87"/>
    </location>
</feature>
<dbReference type="STRING" id="45851.BHV86_07265"/>
<accession>D4RWH0</accession>
<protein>
    <submittedName>
        <fullName evidence="2">Uncharacterized protein</fullName>
    </submittedName>
</protein>
<keyword evidence="1" id="KW-0472">Membrane</keyword>
<dbReference type="HOGENOM" id="CLU_2367529_0_0_9"/>
<evidence type="ECO:0000313" key="2">
    <source>
        <dbReference type="EMBL" id="EFF69787.1"/>
    </source>
</evidence>
<proteinExistence type="predicted"/>
<feature type="transmembrane region" description="Helical" evidence="1">
    <location>
        <begin position="7"/>
        <end position="27"/>
    </location>
</feature>
<sequence>MSRLIGWNAFGVILSIIIGFIPSIIAFVKQNIYKGQVVLYQGIVFVINLAICILLNILPRIIVFNIIRNIWDVVFAVIWIYFLVHAIKDKEMPRP</sequence>
<evidence type="ECO:0000256" key="1">
    <source>
        <dbReference type="SAM" id="Phobius"/>
    </source>
</evidence>
<dbReference type="GeneID" id="98918665"/>
<name>D4RWH0_9FIRM</name>
<gene>
    <name evidence="2" type="ORF">BUTYVIB_00301</name>
</gene>
<keyword evidence="1" id="KW-1133">Transmembrane helix</keyword>
<feature type="transmembrane region" description="Helical" evidence="1">
    <location>
        <begin position="39"/>
        <end position="58"/>
    </location>
</feature>
<dbReference type="EMBL" id="ABWN01000017">
    <property type="protein sequence ID" value="EFF69787.1"/>
    <property type="molecule type" value="Genomic_DNA"/>
</dbReference>
<dbReference type="RefSeq" id="WP_005601017.1">
    <property type="nucleotide sequence ID" value="NZ_GG663519.1"/>
</dbReference>
<dbReference type="AlphaFoldDB" id="D4RWH0"/>
<keyword evidence="3" id="KW-1185">Reference proteome</keyword>
<evidence type="ECO:0000313" key="3">
    <source>
        <dbReference type="Proteomes" id="UP000006238"/>
    </source>
</evidence>
<comment type="caution">
    <text evidence="2">The sequence shown here is derived from an EMBL/GenBank/DDBJ whole genome shotgun (WGS) entry which is preliminary data.</text>
</comment>
<dbReference type="Proteomes" id="UP000006238">
    <property type="component" value="Unassembled WGS sequence"/>
</dbReference>